<dbReference type="SUPFAM" id="SSF51735">
    <property type="entry name" value="NAD(P)-binding Rossmann-fold domains"/>
    <property type="match status" value="1"/>
</dbReference>
<evidence type="ECO:0000313" key="4">
    <source>
        <dbReference type="EMBL" id="SFA62004.1"/>
    </source>
</evidence>
<dbReference type="Pfam" id="PF20463">
    <property type="entry name" value="PDH_C"/>
    <property type="match status" value="1"/>
</dbReference>
<dbReference type="GO" id="GO:0008977">
    <property type="term" value="F:prephenate dehydrogenase (NAD+) activity"/>
    <property type="evidence" value="ECO:0007669"/>
    <property type="project" value="InterPro"/>
</dbReference>
<proteinExistence type="inferred from homology"/>
<dbReference type="GeneID" id="85487590"/>
<accession>A0A1I0UD87</accession>
<dbReference type="InterPro" id="IPR050812">
    <property type="entry name" value="Preph/Arog_dehydrog"/>
</dbReference>
<reference evidence="4 5" key="1">
    <citation type="submission" date="2016-10" db="EMBL/GenBank/DDBJ databases">
        <authorList>
            <person name="de Groot N.N."/>
        </authorList>
    </citation>
    <scope>NUCLEOTIDE SEQUENCE [LARGE SCALE GENOMIC DNA]</scope>
    <source>
        <strain evidence="4 5">DSM 44908</strain>
    </source>
</reference>
<organism evidence="4 5">
    <name type="scientific">Rhodococcoides kroppenstedtii</name>
    <dbReference type="NCBI Taxonomy" id="293050"/>
    <lineage>
        <taxon>Bacteria</taxon>
        <taxon>Bacillati</taxon>
        <taxon>Actinomycetota</taxon>
        <taxon>Actinomycetes</taxon>
        <taxon>Mycobacteriales</taxon>
        <taxon>Nocardiaceae</taxon>
        <taxon>Rhodococcoides</taxon>
    </lineage>
</organism>
<dbReference type="PANTHER" id="PTHR21363">
    <property type="entry name" value="PREPHENATE DEHYDROGENASE"/>
    <property type="match status" value="1"/>
</dbReference>
<dbReference type="InterPro" id="IPR046825">
    <property type="entry name" value="PDH_C"/>
</dbReference>
<dbReference type="InterPro" id="IPR036291">
    <property type="entry name" value="NAD(P)-bd_dom_sf"/>
</dbReference>
<dbReference type="PROSITE" id="PS51176">
    <property type="entry name" value="PDH_ADH"/>
    <property type="match status" value="1"/>
</dbReference>
<keyword evidence="2" id="KW-0560">Oxidoreductase</keyword>
<dbReference type="GO" id="GO:0004665">
    <property type="term" value="F:prephenate dehydrogenase (NADP+) activity"/>
    <property type="evidence" value="ECO:0007669"/>
    <property type="project" value="InterPro"/>
</dbReference>
<feature type="domain" description="Prephenate/arogenate dehydrogenase" evidence="3">
    <location>
        <begin position="3"/>
        <end position="281"/>
    </location>
</feature>
<dbReference type="EMBL" id="FOJN01000020">
    <property type="protein sequence ID" value="SFA62004.1"/>
    <property type="molecule type" value="Genomic_DNA"/>
</dbReference>
<dbReference type="RefSeq" id="WP_068365782.1">
    <property type="nucleotide sequence ID" value="NZ_FOJN01000020.1"/>
</dbReference>
<protein>
    <submittedName>
        <fullName evidence="4">Prephenate dehydrogenase</fullName>
    </submittedName>
</protein>
<dbReference type="GO" id="GO:0070403">
    <property type="term" value="F:NAD+ binding"/>
    <property type="evidence" value="ECO:0007669"/>
    <property type="project" value="TreeGrafter"/>
</dbReference>
<sequence>MTEHVAVVGGAGAVGTLYADAFAAVGRTVSVIDPATESGSDVRRPDARTSATLGAADVVILAVPESVALAAVPVLATVAAQAVVVDTLSVKSGMAEAVARSTLAAAVGLNPMYAPSLGMDGRPTAAVVYRDGARVDAVLDVVAARGPVVRVSATDHDRVVASTQALTHAAILAFGTALGELGVDPEVAAALGPPPFATATALLARVANGTPEVYADVQQGNPYAGEARSALGRAVATVDASCRDIAAFTALLDEARAALGPELTSASTRCAHLFDLLRTAPPRETNQEDPS</sequence>
<gene>
    <name evidence="4" type="ORF">SAMN05444374_12049</name>
</gene>
<dbReference type="GO" id="GO:0006571">
    <property type="term" value="P:tyrosine biosynthetic process"/>
    <property type="evidence" value="ECO:0007669"/>
    <property type="project" value="InterPro"/>
</dbReference>
<comment type="similarity">
    <text evidence="1">Belongs to the prephenate/arogenate dehydrogenase family.</text>
</comment>
<evidence type="ECO:0000313" key="5">
    <source>
        <dbReference type="Proteomes" id="UP000182054"/>
    </source>
</evidence>
<evidence type="ECO:0000256" key="2">
    <source>
        <dbReference type="ARBA" id="ARBA00023002"/>
    </source>
</evidence>
<dbReference type="PANTHER" id="PTHR21363:SF0">
    <property type="entry name" value="PREPHENATE DEHYDROGENASE [NADP(+)]"/>
    <property type="match status" value="1"/>
</dbReference>
<name>A0A1I0UD87_9NOCA</name>
<dbReference type="AlphaFoldDB" id="A0A1I0UD87"/>
<dbReference type="InterPro" id="IPR003099">
    <property type="entry name" value="Prephen_DH"/>
</dbReference>
<evidence type="ECO:0000259" key="3">
    <source>
        <dbReference type="PROSITE" id="PS51176"/>
    </source>
</evidence>
<evidence type="ECO:0000256" key="1">
    <source>
        <dbReference type="ARBA" id="ARBA00007964"/>
    </source>
</evidence>
<dbReference type="Gene3D" id="1.10.3660.10">
    <property type="entry name" value="6-phosphogluconate dehydrogenase C-terminal like domain"/>
    <property type="match status" value="1"/>
</dbReference>
<dbReference type="OrthoDB" id="4149052at2"/>
<dbReference type="SUPFAM" id="SSF48179">
    <property type="entry name" value="6-phosphogluconate dehydrogenase C-terminal domain-like"/>
    <property type="match status" value="1"/>
</dbReference>
<dbReference type="Gene3D" id="3.40.50.720">
    <property type="entry name" value="NAD(P)-binding Rossmann-like Domain"/>
    <property type="match status" value="1"/>
</dbReference>
<dbReference type="Proteomes" id="UP000182054">
    <property type="component" value="Unassembled WGS sequence"/>
</dbReference>
<dbReference type="InterPro" id="IPR008927">
    <property type="entry name" value="6-PGluconate_DH-like_C_sf"/>
</dbReference>